<name>A0A1X7S9Q3_ZYMT9</name>
<organism evidence="3 4">
    <name type="scientific">Zymoseptoria tritici (strain ST99CH_3D7)</name>
    <dbReference type="NCBI Taxonomy" id="1276538"/>
    <lineage>
        <taxon>Eukaryota</taxon>
        <taxon>Fungi</taxon>
        <taxon>Dikarya</taxon>
        <taxon>Ascomycota</taxon>
        <taxon>Pezizomycotina</taxon>
        <taxon>Dothideomycetes</taxon>
        <taxon>Dothideomycetidae</taxon>
        <taxon>Mycosphaerellales</taxon>
        <taxon>Mycosphaerellaceae</taxon>
        <taxon>Zymoseptoria</taxon>
    </lineage>
</organism>
<protein>
    <recommendedName>
        <fullName evidence="2">Aminoglycoside phosphotransferase domain-containing protein</fullName>
    </recommendedName>
</protein>
<evidence type="ECO:0000259" key="2">
    <source>
        <dbReference type="Pfam" id="PF01636"/>
    </source>
</evidence>
<evidence type="ECO:0000256" key="1">
    <source>
        <dbReference type="SAM" id="MobiDB-lite"/>
    </source>
</evidence>
<dbReference type="InterPro" id="IPR002575">
    <property type="entry name" value="Aminoglycoside_PTrfase"/>
</dbReference>
<dbReference type="InterPro" id="IPR011009">
    <property type="entry name" value="Kinase-like_dom_sf"/>
</dbReference>
<dbReference type="SUPFAM" id="SSF56112">
    <property type="entry name" value="Protein kinase-like (PK-like)"/>
    <property type="match status" value="1"/>
</dbReference>
<feature type="region of interest" description="Disordered" evidence="1">
    <location>
        <begin position="423"/>
        <end position="455"/>
    </location>
</feature>
<dbReference type="Proteomes" id="UP000215127">
    <property type="component" value="Chromosome 16"/>
</dbReference>
<evidence type="ECO:0000313" key="4">
    <source>
        <dbReference type="Proteomes" id="UP000215127"/>
    </source>
</evidence>
<dbReference type="InterPro" id="IPR051678">
    <property type="entry name" value="AGP_Transferase"/>
</dbReference>
<dbReference type="PANTHER" id="PTHR21310:SF37">
    <property type="entry name" value="AMINOGLYCOSIDE PHOSPHOTRANSFERASE DOMAIN-CONTAINING PROTEIN"/>
    <property type="match status" value="1"/>
</dbReference>
<keyword evidence="4" id="KW-1185">Reference proteome</keyword>
<proteinExistence type="predicted"/>
<dbReference type="STRING" id="1276538.A0A1X7S9Q3"/>
<feature type="domain" description="Aminoglycoside phosphotransferase" evidence="2">
    <location>
        <begin position="113"/>
        <end position="381"/>
    </location>
</feature>
<gene>
    <name evidence="3" type="ORF">ZT3D7_G11578</name>
</gene>
<sequence>MTEAKIRTTKWKEVTLEQALDDDWDMIPTLTAFSQTQDFCQHLEQHRTALENIISRHLGISTADLVLLDRKHWVWGSFNICLPIDIIRSHRTSALPRQAILRLPLPFRCGEKYSPGNVEEKLRCEAATYIWLRRNCPSIPIPRLLGVGIPGVEAFTAIENESLWHRFLWHLQRFRAWLQGDTLAPFFRHDRSDTLSSTHGYLLLEYVMAGDPLSSSWQKYRQHGTRRDNLYRGISRILLDLARVPQPRIGSWTLNSRGIISLTNRPLLDLTMLWNRHEIPTGIPKILTYNSSPSYLQDLLSYQDLRLRHQPNAILSRPDAVFQLSALAALRALQPVFWKSQDSREESFVLTLPDLHQSNIFVDDDWNIVGVIDFEFAPVQPIGIVHVPTWLTDKGVDELVGPALDEYREAHDRFLEVLQEEEESADRERASHHPSLLPRGEEAVPSPAAKHHLSSRLRQDWQTGKMWFNAALRSTNAFPLVFEQHIQPRFFDKFDPDMEGNALMRLWSEEDCEEFIAKKLRDKKGYDERVRGLFNAAGNRAQSQV</sequence>
<dbReference type="AlphaFoldDB" id="A0A1X7S9Q3"/>
<accession>A0A1X7S9Q3</accession>
<dbReference type="EMBL" id="LT853705">
    <property type="protein sequence ID" value="SMQ56423.1"/>
    <property type="molecule type" value="Genomic_DNA"/>
</dbReference>
<dbReference type="Pfam" id="PF01636">
    <property type="entry name" value="APH"/>
    <property type="match status" value="1"/>
</dbReference>
<reference evidence="3 4" key="1">
    <citation type="submission" date="2016-06" db="EMBL/GenBank/DDBJ databases">
        <authorList>
            <person name="Kjaerup R.B."/>
            <person name="Dalgaard T.S."/>
            <person name="Juul-Madsen H.R."/>
        </authorList>
    </citation>
    <scope>NUCLEOTIDE SEQUENCE [LARGE SCALE GENOMIC DNA]</scope>
</reference>
<evidence type="ECO:0000313" key="3">
    <source>
        <dbReference type="EMBL" id="SMQ56423.1"/>
    </source>
</evidence>
<dbReference type="PANTHER" id="PTHR21310">
    <property type="entry name" value="AMINOGLYCOSIDE PHOSPHOTRANSFERASE-RELATED-RELATED"/>
    <property type="match status" value="1"/>
</dbReference>